<organism evidence="1 2">
    <name type="scientific">Zarea fungicola</name>
    <dbReference type="NCBI Taxonomy" id="93591"/>
    <lineage>
        <taxon>Eukaryota</taxon>
        <taxon>Fungi</taxon>
        <taxon>Dikarya</taxon>
        <taxon>Ascomycota</taxon>
        <taxon>Pezizomycotina</taxon>
        <taxon>Sordariomycetes</taxon>
        <taxon>Hypocreomycetidae</taxon>
        <taxon>Hypocreales</taxon>
        <taxon>Cordycipitaceae</taxon>
        <taxon>Zarea</taxon>
    </lineage>
</organism>
<accession>A0ACC1NGA9</accession>
<evidence type="ECO:0000313" key="2">
    <source>
        <dbReference type="Proteomes" id="UP001143910"/>
    </source>
</evidence>
<evidence type="ECO:0000313" key="1">
    <source>
        <dbReference type="EMBL" id="KAJ2977454.1"/>
    </source>
</evidence>
<protein>
    <submittedName>
        <fullName evidence="1">Uncharacterized protein</fullName>
    </submittedName>
</protein>
<dbReference type="Proteomes" id="UP001143910">
    <property type="component" value="Unassembled WGS sequence"/>
</dbReference>
<name>A0ACC1NGA9_9HYPO</name>
<gene>
    <name evidence="1" type="ORF">NQ176_g4360</name>
</gene>
<proteinExistence type="predicted"/>
<sequence>MNAYNYAASDGGTGKKFKGYTTVIAGGASVIATVVSILSIWLQAKNYRKPLLQRYVVRILLMVPIYSISSWTSMVSLKAAQFVDPIRDIYEAFTIYTFFQLLINYLGGERSLIVMTHGRAPVQHLWPMNHMLRKVDISDPYTFLSLKRGILQYAWLKPILAVAAIIMKATGTYQEGYIGASSGYFWSGIIYNISVTVSLYSLGLFWVCMHQDLKPFRPVPKFLSIKLIIFASYWQGFFLSILVWLGAIPDDVQGYTRDNLAAAIQDFLICIEMPIFAVVHWYAFSWQDFADNSILSARMPLKRALRDAFGTKDLIEDSKETFKGDKYGYRSFDSGDKVIAHADSKSRFARLSEGMRYERGGKGKYWLPKPGDSSTSPLLGNGEGASANTDSARNSTMGTFDEPEIDPDEERMYDQARQLEYGDWNYPVITASEPFRNRYGSSFSNYGAYSPAPRLGTPNRCSPDSGSNSTATKGKHSAYRPPLIAVKKNKKSKKVVVKHQEPEAASLLGDGEHDVVESSTPRIHDAARIPSIPKQQQGKIEAQESDDDQCGTPTYNINQNDEFRNGQRHWEVVRPAVARPNQTFGELRTTAGLDFLASVVAMGRKPNPLILEYFVRGAKLNDNSNRYQHTCRRCGENFPKGRIDSLTTHITKKCPAISDSDRMRACLELHGITSARAAAAERQNDGNGPRSARAIASSVLPQEWSALETLAEASRQVDLNENSRVAQVRSQDIPMAADAMHVNGRFELQEQFTLDNPPAGYEERSNTSATSKRATLDAEAGQANVSRIDFNLDVQHDSPNGAEGAEMSAEERLQALLPASDASPDAANISVAVAAAARLNPSFLDPQLVNSESSSDSPSTTDANIIDVPQPTPTDADAVQPWGEMTYLATNAAVPLLTEHHHTPPPPLNRGGVRMDTSDASIIGRPRHSRSRFTPARRKEVQEVRKIGACIRCRILRKNCGRGDPCDTCRKVLAPRVWRTGCVRTRLHEQLDLYSAGVQVVLSQNRINLLKEQLQLTNNGSVIEVSHFPEVEKRIVLGTMEALLEPNESQAEARNSTDPFRQAIMIDQDTEDIPSKIETYMRDVLPLFIEREPSKFTRITLETAQQQQLLEEDDLLSKALELWGLVESIDRERQWTILERPAEENIAARWINEAQNENDADIYTMICMQLNAAAERKANGTSKSLLNHMDRLLTDSKTKVGFKMFLTALIFLNCVEKSTWAFKAWEQDHLRPGWPLERDPSVFAQQGGNIAGLLKMLLAIRKALPHTMRDKDGKLAVMGHDPVIVEYFQKLDLECKHYNPKSQCLFKNCTAQHYLHLADKTDPIDDSIETRQKGSQFSPADSRSLELMFCSHLLLPNSPG</sequence>
<comment type="caution">
    <text evidence="1">The sequence shown here is derived from an EMBL/GenBank/DDBJ whole genome shotgun (WGS) entry which is preliminary data.</text>
</comment>
<keyword evidence="2" id="KW-1185">Reference proteome</keyword>
<dbReference type="EMBL" id="JANJQO010000470">
    <property type="protein sequence ID" value="KAJ2977454.1"/>
    <property type="molecule type" value="Genomic_DNA"/>
</dbReference>
<reference evidence="1" key="1">
    <citation type="submission" date="2022-08" db="EMBL/GenBank/DDBJ databases">
        <title>Genome Sequence of Lecanicillium fungicola.</title>
        <authorList>
            <person name="Buettner E."/>
        </authorList>
    </citation>
    <scope>NUCLEOTIDE SEQUENCE</scope>
    <source>
        <strain evidence="1">Babe33</strain>
    </source>
</reference>